<evidence type="ECO:0000313" key="3">
    <source>
        <dbReference type="Proteomes" id="UP000556436"/>
    </source>
</evidence>
<comment type="caution">
    <text evidence="2">The sequence shown here is derived from an EMBL/GenBank/DDBJ whole genome shotgun (WGS) entry which is preliminary data.</text>
</comment>
<feature type="region of interest" description="Disordered" evidence="1">
    <location>
        <begin position="1"/>
        <end position="31"/>
    </location>
</feature>
<gene>
    <name evidence="2" type="ORF">FHS38_003714</name>
</gene>
<organism evidence="2 3">
    <name type="scientific">Streptomyces netropsis</name>
    <name type="common">Streptoverticillium netropsis</name>
    <dbReference type="NCBI Taxonomy" id="55404"/>
    <lineage>
        <taxon>Bacteria</taxon>
        <taxon>Bacillati</taxon>
        <taxon>Actinomycetota</taxon>
        <taxon>Actinomycetes</taxon>
        <taxon>Kitasatosporales</taxon>
        <taxon>Streptomycetaceae</taxon>
        <taxon>Streptomyces</taxon>
    </lineage>
</organism>
<name>A0A7W7PGE2_STRNE</name>
<evidence type="ECO:0000313" key="2">
    <source>
        <dbReference type="EMBL" id="MBB4887660.1"/>
    </source>
</evidence>
<evidence type="ECO:0008006" key="4">
    <source>
        <dbReference type="Google" id="ProtNLM"/>
    </source>
</evidence>
<evidence type="ECO:0000256" key="1">
    <source>
        <dbReference type="SAM" id="MobiDB-lite"/>
    </source>
</evidence>
<sequence>MLSELPGLAQLPGSPRPTGPSQTADRPDPTDERRALDLLARTPYGRASVSMRALPFVTVARHIVVDTPSSPSPRVLLRLHGGFGYAQACDGSVVAYSADNLSGRYEGDEDVWTVQFVGMARLFTPSAAEIELFGRPPRTADGAPFDPEYLCIEPQFISLHHLEGVPARQFTHSP</sequence>
<dbReference type="RefSeq" id="WP_229822670.1">
    <property type="nucleotide sequence ID" value="NZ_BMRW01000009.1"/>
</dbReference>
<dbReference type="Gene3D" id="2.30.110.10">
    <property type="entry name" value="Electron Transport, Fmn-binding Protein, Chain A"/>
    <property type="match status" value="1"/>
</dbReference>
<reference evidence="2 3" key="1">
    <citation type="submission" date="2020-08" db="EMBL/GenBank/DDBJ databases">
        <title>Genomic Encyclopedia of Type Strains, Phase III (KMG-III): the genomes of soil and plant-associated and newly described type strains.</title>
        <authorList>
            <person name="Whitman W."/>
        </authorList>
    </citation>
    <scope>NUCLEOTIDE SEQUENCE [LARGE SCALE GENOMIC DNA]</scope>
    <source>
        <strain evidence="2 3">CECT 3265</strain>
    </source>
</reference>
<dbReference type="AlphaFoldDB" id="A0A7W7PGE2"/>
<protein>
    <recommendedName>
        <fullName evidence="4">Pyridoxamine 5'-phosphate oxidase</fullName>
    </recommendedName>
</protein>
<accession>A0A7W7PGE2</accession>
<dbReference type="EMBL" id="JACHJG010000007">
    <property type="protein sequence ID" value="MBB4887660.1"/>
    <property type="molecule type" value="Genomic_DNA"/>
</dbReference>
<keyword evidence="3" id="KW-1185">Reference proteome</keyword>
<dbReference type="Proteomes" id="UP000556436">
    <property type="component" value="Unassembled WGS sequence"/>
</dbReference>
<proteinExistence type="predicted"/>
<dbReference type="InterPro" id="IPR012349">
    <property type="entry name" value="Split_barrel_FMN-bd"/>
</dbReference>